<evidence type="ECO:0000256" key="7">
    <source>
        <dbReference type="ARBA" id="ARBA00048348"/>
    </source>
</evidence>
<feature type="binding site" evidence="8">
    <location>
        <position position="97"/>
    </location>
    <ligand>
        <name>Zn(2+)</name>
        <dbReference type="ChEBI" id="CHEBI:29105"/>
    </ligand>
</feature>
<dbReference type="EC" id="4.2.1.1" evidence="2"/>
<reference evidence="9 10" key="1">
    <citation type="journal article" date="2017" name="Chemistry">
        <title>Isolation, Biosynthesis and Chemical Modifications of Rubterolones A-F: Rare Tropolone Alkaloids from Actinomadura sp. 5-2.</title>
        <authorList>
            <person name="Guo H."/>
            <person name="Benndorf R."/>
            <person name="Leichnitz D."/>
            <person name="Klassen J.L."/>
            <person name="Vollmers J."/>
            <person name="Gorls H."/>
            <person name="Steinacker M."/>
            <person name="Weigel C."/>
            <person name="Dahse H.M."/>
            <person name="Kaster A.K."/>
            <person name="de Beer Z.W."/>
            <person name="Poulsen M."/>
            <person name="Beemelmanns C."/>
        </authorList>
    </citation>
    <scope>NUCLEOTIDE SEQUENCE [LARGE SCALE GENOMIC DNA]</scope>
    <source>
        <strain evidence="9 10">5-2</strain>
    </source>
</reference>
<evidence type="ECO:0000256" key="5">
    <source>
        <dbReference type="ARBA" id="ARBA00023239"/>
    </source>
</evidence>
<name>A0A2P4UCS1_9ACTN</name>
<dbReference type="Proteomes" id="UP000242367">
    <property type="component" value="Unassembled WGS sequence"/>
</dbReference>
<dbReference type="SMART" id="SM00947">
    <property type="entry name" value="Pro_CA"/>
    <property type="match status" value="1"/>
</dbReference>
<dbReference type="InterPro" id="IPR036874">
    <property type="entry name" value="Carbonic_anhydrase_sf"/>
</dbReference>
<evidence type="ECO:0000256" key="1">
    <source>
        <dbReference type="ARBA" id="ARBA00006217"/>
    </source>
</evidence>
<evidence type="ECO:0000313" key="10">
    <source>
        <dbReference type="Proteomes" id="UP000242367"/>
    </source>
</evidence>
<dbReference type="AlphaFoldDB" id="A0A2P4UCS1"/>
<evidence type="ECO:0000256" key="4">
    <source>
        <dbReference type="ARBA" id="ARBA00022833"/>
    </source>
</evidence>
<feature type="binding site" evidence="8">
    <location>
        <position position="95"/>
    </location>
    <ligand>
        <name>Zn(2+)</name>
        <dbReference type="ChEBI" id="CHEBI:29105"/>
    </ligand>
</feature>
<comment type="cofactor">
    <cofactor evidence="8">
        <name>Zn(2+)</name>
        <dbReference type="ChEBI" id="CHEBI:29105"/>
    </cofactor>
    <text evidence="8">Binds 1 zinc ion per subunit.</text>
</comment>
<dbReference type="PANTHER" id="PTHR11002:SF76">
    <property type="entry name" value="CARBONIC ANHYDRASE"/>
    <property type="match status" value="1"/>
</dbReference>
<protein>
    <recommendedName>
        <fullName evidence="2">carbonic anhydrase</fullName>
        <ecNumber evidence="2">4.2.1.1</ecNumber>
    </recommendedName>
</protein>
<evidence type="ECO:0000256" key="6">
    <source>
        <dbReference type="ARBA" id="ARBA00024993"/>
    </source>
</evidence>
<dbReference type="EMBL" id="MTBP01000004">
    <property type="protein sequence ID" value="POM22844.1"/>
    <property type="molecule type" value="Genomic_DNA"/>
</dbReference>
<gene>
    <name evidence="9" type="primary">cynT_2</name>
    <name evidence="9" type="ORF">BTM25_50490</name>
</gene>
<dbReference type="Gene3D" id="3.40.1050.10">
    <property type="entry name" value="Carbonic anhydrase"/>
    <property type="match status" value="1"/>
</dbReference>
<keyword evidence="10" id="KW-1185">Reference proteome</keyword>
<feature type="binding site" evidence="8">
    <location>
        <position position="159"/>
    </location>
    <ligand>
        <name>Zn(2+)</name>
        <dbReference type="ChEBI" id="CHEBI:29105"/>
    </ligand>
</feature>
<sequence>MREGSPHRAVTLFIWYERDVTGDLSASRPSSQRWWAPWSNRKRRTPADLDAPGVSPSDVLLDGVRDYHGTMAPLVRPIMAELAFAQKPQHLFITCVDSRVVPNIITASGPGDLFINRNVGNLVPRSGSRTPDDSVAATVEYAVNVLGIRTITVCGHSNCGAMAALLAGGTEVEHLRSLTHWLRHGHRSLARFLDEGPDERAPLARLCQINVEQQLDNLLTYPWLRTMVDAGDVELVGLYLDLESAEVSALNRETREFAPVAGTPPQEPVPAP</sequence>
<dbReference type="PANTHER" id="PTHR11002">
    <property type="entry name" value="CARBONIC ANHYDRASE"/>
    <property type="match status" value="1"/>
</dbReference>
<dbReference type="Pfam" id="PF00484">
    <property type="entry name" value="Pro_CA"/>
    <property type="match status" value="1"/>
</dbReference>
<keyword evidence="3 8" id="KW-0479">Metal-binding</keyword>
<evidence type="ECO:0000256" key="3">
    <source>
        <dbReference type="ARBA" id="ARBA00022723"/>
    </source>
</evidence>
<dbReference type="GO" id="GO:0008270">
    <property type="term" value="F:zinc ion binding"/>
    <property type="evidence" value="ECO:0007669"/>
    <property type="project" value="InterPro"/>
</dbReference>
<comment type="caution">
    <text evidence="9">The sequence shown here is derived from an EMBL/GenBank/DDBJ whole genome shotgun (WGS) entry which is preliminary data.</text>
</comment>
<dbReference type="InterPro" id="IPR001765">
    <property type="entry name" value="Carbonic_anhydrase"/>
</dbReference>
<accession>A0A2P4UCS1</accession>
<keyword evidence="5 9" id="KW-0456">Lyase</keyword>
<organism evidence="9 10">
    <name type="scientific">Actinomadura rubteroloni</name>
    <dbReference type="NCBI Taxonomy" id="1926885"/>
    <lineage>
        <taxon>Bacteria</taxon>
        <taxon>Bacillati</taxon>
        <taxon>Actinomycetota</taxon>
        <taxon>Actinomycetes</taxon>
        <taxon>Streptosporangiales</taxon>
        <taxon>Thermomonosporaceae</taxon>
        <taxon>Actinomadura</taxon>
    </lineage>
</organism>
<comment type="catalytic activity">
    <reaction evidence="7">
        <text>hydrogencarbonate + H(+) = CO2 + H2O</text>
        <dbReference type="Rhea" id="RHEA:10748"/>
        <dbReference type="ChEBI" id="CHEBI:15377"/>
        <dbReference type="ChEBI" id="CHEBI:15378"/>
        <dbReference type="ChEBI" id="CHEBI:16526"/>
        <dbReference type="ChEBI" id="CHEBI:17544"/>
        <dbReference type="EC" id="4.2.1.1"/>
    </reaction>
</comment>
<dbReference type="GO" id="GO:0004089">
    <property type="term" value="F:carbonate dehydratase activity"/>
    <property type="evidence" value="ECO:0007669"/>
    <property type="project" value="UniProtKB-EC"/>
</dbReference>
<evidence type="ECO:0000313" key="9">
    <source>
        <dbReference type="EMBL" id="POM22844.1"/>
    </source>
</evidence>
<keyword evidence="4 8" id="KW-0862">Zinc</keyword>
<evidence type="ECO:0000256" key="2">
    <source>
        <dbReference type="ARBA" id="ARBA00012925"/>
    </source>
</evidence>
<comment type="similarity">
    <text evidence="1">Belongs to the beta-class carbonic anhydrase family.</text>
</comment>
<dbReference type="SUPFAM" id="SSF53056">
    <property type="entry name" value="beta-carbonic anhydrase, cab"/>
    <property type="match status" value="1"/>
</dbReference>
<evidence type="ECO:0000256" key="8">
    <source>
        <dbReference type="PIRSR" id="PIRSR601765-1"/>
    </source>
</evidence>
<comment type="function">
    <text evidence="6">Catalyzes the reversible hydration of carbon dioxide to form bicarbonate.</text>
</comment>
<proteinExistence type="inferred from homology"/>
<feature type="binding site" evidence="8">
    <location>
        <position position="156"/>
    </location>
    <ligand>
        <name>Zn(2+)</name>
        <dbReference type="ChEBI" id="CHEBI:29105"/>
    </ligand>
</feature>